<dbReference type="Proteomes" id="UP001642483">
    <property type="component" value="Unassembled WGS sequence"/>
</dbReference>
<reference evidence="1 2" key="1">
    <citation type="submission" date="2024-02" db="EMBL/GenBank/DDBJ databases">
        <authorList>
            <person name="Daric V."/>
            <person name="Darras S."/>
        </authorList>
    </citation>
    <scope>NUCLEOTIDE SEQUENCE [LARGE SCALE GENOMIC DNA]</scope>
</reference>
<evidence type="ECO:0000313" key="1">
    <source>
        <dbReference type="EMBL" id="CAK8688799.1"/>
    </source>
</evidence>
<organism evidence="1 2">
    <name type="scientific">Clavelina lepadiformis</name>
    <name type="common">Light-bulb sea squirt</name>
    <name type="synonym">Ascidia lepadiformis</name>
    <dbReference type="NCBI Taxonomy" id="159417"/>
    <lineage>
        <taxon>Eukaryota</taxon>
        <taxon>Metazoa</taxon>
        <taxon>Chordata</taxon>
        <taxon>Tunicata</taxon>
        <taxon>Ascidiacea</taxon>
        <taxon>Aplousobranchia</taxon>
        <taxon>Clavelinidae</taxon>
        <taxon>Clavelina</taxon>
    </lineage>
</organism>
<keyword evidence="2" id="KW-1185">Reference proteome</keyword>
<proteinExistence type="predicted"/>
<name>A0ABP0GDT5_CLALP</name>
<sequence>MPIEERKLQAVCRSAWPKQALLKAVKTRLVNFTLYRIYVINNSDFVRQSTFTVSRSHKLCGLWYRKVDMTTAVNLKLKTNSNTVKPCYATNARYIQSYLAISWCVNDCASMYTFAV</sequence>
<dbReference type="EMBL" id="CAWYQH010000108">
    <property type="protein sequence ID" value="CAK8688799.1"/>
    <property type="molecule type" value="Genomic_DNA"/>
</dbReference>
<comment type="caution">
    <text evidence="1">The sequence shown here is derived from an EMBL/GenBank/DDBJ whole genome shotgun (WGS) entry which is preliminary data.</text>
</comment>
<protein>
    <submittedName>
        <fullName evidence="1">Uncharacterized protein</fullName>
    </submittedName>
</protein>
<gene>
    <name evidence="1" type="ORF">CVLEPA_LOCUS20771</name>
</gene>
<evidence type="ECO:0000313" key="2">
    <source>
        <dbReference type="Proteomes" id="UP001642483"/>
    </source>
</evidence>
<accession>A0ABP0GDT5</accession>